<dbReference type="Pfam" id="PF08241">
    <property type="entry name" value="Methyltransf_11"/>
    <property type="match status" value="1"/>
</dbReference>
<keyword evidence="3 5" id="KW-0808">Transferase</keyword>
<dbReference type="PANTHER" id="PTHR44942:SF4">
    <property type="entry name" value="METHYLTRANSFERASE TYPE 11 DOMAIN-CONTAINING PROTEIN"/>
    <property type="match status" value="1"/>
</dbReference>
<evidence type="ECO:0000256" key="3">
    <source>
        <dbReference type="ARBA" id="ARBA00022679"/>
    </source>
</evidence>
<comment type="similarity">
    <text evidence="1">Belongs to the methyltransferase superfamily.</text>
</comment>
<dbReference type="PANTHER" id="PTHR44942">
    <property type="entry name" value="METHYLTRANSF_11 DOMAIN-CONTAINING PROTEIN"/>
    <property type="match status" value="1"/>
</dbReference>
<comment type="caution">
    <text evidence="5">The sequence shown here is derived from an EMBL/GenBank/DDBJ whole genome shotgun (WGS) entry which is preliminary data.</text>
</comment>
<sequence>MPLRSPAERYLEDFHQRQPGTTSAAFAELAAVKYSSSYAALTAHVPATHSPLTVLDLACGDGYLLKLLADRQQPGLQLIGVDMSQAELDAARERLPVEITLLKERAQSLSVATASVDVLLSHMAIMLMDDLDQVLQEVQRVLRSSGTLAVLIGRSFLLGPVGVAFLEAFRPIAEEDRLPNLQMGDPRTRNEAGWHTLLEDHFSDLSVEDIDVHWQPQPEELWTSLKETYDIDRLTPPAKARLKERFLVTITHLRQSDGSVSTGWGLRVISARRR</sequence>
<feature type="domain" description="Methyltransferase type 11" evidence="4">
    <location>
        <begin position="55"/>
        <end position="149"/>
    </location>
</feature>
<proteinExistence type="inferred from homology"/>
<dbReference type="InterPro" id="IPR013216">
    <property type="entry name" value="Methyltransf_11"/>
</dbReference>
<evidence type="ECO:0000313" key="5">
    <source>
        <dbReference type="EMBL" id="NWE11307.1"/>
    </source>
</evidence>
<dbReference type="Proteomes" id="UP000531950">
    <property type="component" value="Unassembled WGS sequence"/>
</dbReference>
<keyword evidence="2 5" id="KW-0489">Methyltransferase</keyword>
<organism evidence="5 6">
    <name type="scientific">Pseudomonas yamanorum</name>
    <dbReference type="NCBI Taxonomy" id="515393"/>
    <lineage>
        <taxon>Bacteria</taxon>
        <taxon>Pseudomonadati</taxon>
        <taxon>Pseudomonadota</taxon>
        <taxon>Gammaproteobacteria</taxon>
        <taxon>Pseudomonadales</taxon>
        <taxon>Pseudomonadaceae</taxon>
        <taxon>Pseudomonas</taxon>
    </lineage>
</organism>
<gene>
    <name evidence="5" type="ORF">HX822_00050</name>
</gene>
<dbReference type="GO" id="GO:0008757">
    <property type="term" value="F:S-adenosylmethionine-dependent methyltransferase activity"/>
    <property type="evidence" value="ECO:0007669"/>
    <property type="project" value="InterPro"/>
</dbReference>
<dbReference type="CDD" id="cd02440">
    <property type="entry name" value="AdoMet_MTases"/>
    <property type="match status" value="1"/>
</dbReference>
<reference evidence="5 6" key="1">
    <citation type="submission" date="2020-04" db="EMBL/GenBank/DDBJ databases">
        <title>Molecular characterization of pseudomonads from Agaricus bisporus reveal novel blotch 2 pathogens in Western Europe.</title>
        <authorList>
            <person name="Taparia T."/>
            <person name="Krijger M."/>
            <person name="Haynes E."/>
            <person name="Elpinstone J.G."/>
            <person name="Noble R."/>
            <person name="Van Der Wolf J."/>
        </authorList>
    </citation>
    <scope>NUCLEOTIDE SEQUENCE [LARGE SCALE GENOMIC DNA]</scope>
    <source>
        <strain evidence="5 6">IPO3782</strain>
    </source>
</reference>
<evidence type="ECO:0000313" key="6">
    <source>
        <dbReference type="Proteomes" id="UP000531950"/>
    </source>
</evidence>
<name>A0A7Y8EB48_9PSED</name>
<dbReference type="InterPro" id="IPR029063">
    <property type="entry name" value="SAM-dependent_MTases_sf"/>
</dbReference>
<dbReference type="InterPro" id="IPR051052">
    <property type="entry name" value="Diverse_substrate_MTase"/>
</dbReference>
<accession>A0A7Y8EB48</accession>
<dbReference type="AlphaFoldDB" id="A0A7Y8EB48"/>
<dbReference type="Gene3D" id="3.40.50.150">
    <property type="entry name" value="Vaccinia Virus protein VP39"/>
    <property type="match status" value="1"/>
</dbReference>
<evidence type="ECO:0000259" key="4">
    <source>
        <dbReference type="Pfam" id="PF08241"/>
    </source>
</evidence>
<dbReference type="EMBL" id="JACARG010000001">
    <property type="protein sequence ID" value="NWE11307.1"/>
    <property type="molecule type" value="Genomic_DNA"/>
</dbReference>
<evidence type="ECO:0000256" key="1">
    <source>
        <dbReference type="ARBA" id="ARBA00008361"/>
    </source>
</evidence>
<dbReference type="RefSeq" id="WP_177075350.1">
    <property type="nucleotide sequence ID" value="NZ_JACARG010000001.1"/>
</dbReference>
<evidence type="ECO:0000256" key="2">
    <source>
        <dbReference type="ARBA" id="ARBA00022603"/>
    </source>
</evidence>
<dbReference type="GO" id="GO:0032259">
    <property type="term" value="P:methylation"/>
    <property type="evidence" value="ECO:0007669"/>
    <property type="project" value="UniProtKB-KW"/>
</dbReference>
<dbReference type="SUPFAM" id="SSF53335">
    <property type="entry name" value="S-adenosyl-L-methionine-dependent methyltransferases"/>
    <property type="match status" value="1"/>
</dbReference>
<protein>
    <submittedName>
        <fullName evidence="5">Methyltransferase domain-containing protein</fullName>
    </submittedName>
</protein>